<evidence type="ECO:0000313" key="2">
    <source>
        <dbReference type="EMBL" id="SFV21116.1"/>
    </source>
</evidence>
<dbReference type="STRING" id="574650.SAMN04487966_102188"/>
<dbReference type="GO" id="GO:0043024">
    <property type="term" value="F:ribosomal small subunit binding"/>
    <property type="evidence" value="ECO:0007669"/>
    <property type="project" value="TreeGrafter"/>
</dbReference>
<name>A0A1I7MGS7_9MICC</name>
<accession>A0A1I7MGS7</accession>
<feature type="domain" description="Dynamin N-terminal" evidence="1">
    <location>
        <begin position="55"/>
        <end position="198"/>
    </location>
</feature>
<proteinExistence type="predicted"/>
<dbReference type="GO" id="GO:0019843">
    <property type="term" value="F:rRNA binding"/>
    <property type="evidence" value="ECO:0007669"/>
    <property type="project" value="TreeGrafter"/>
</dbReference>
<evidence type="ECO:0000259" key="1">
    <source>
        <dbReference type="Pfam" id="PF00350"/>
    </source>
</evidence>
<dbReference type="PANTHER" id="PTHR42698:SF1">
    <property type="entry name" value="GTPASE ERA, MITOCHONDRIAL"/>
    <property type="match status" value="1"/>
</dbReference>
<protein>
    <submittedName>
        <fullName evidence="2">Dynamin family protein</fullName>
    </submittedName>
</protein>
<gene>
    <name evidence="2" type="ORF">SAMN04487966_102188</name>
</gene>
<dbReference type="Pfam" id="PF00350">
    <property type="entry name" value="Dynamin_N"/>
    <property type="match status" value="1"/>
</dbReference>
<dbReference type="InterPro" id="IPR005662">
    <property type="entry name" value="GTPase_Era-like"/>
</dbReference>
<evidence type="ECO:0000313" key="3">
    <source>
        <dbReference type="Proteomes" id="UP000198881"/>
    </source>
</evidence>
<dbReference type="InterPro" id="IPR027417">
    <property type="entry name" value="P-loop_NTPase"/>
</dbReference>
<dbReference type="EMBL" id="FPCG01000002">
    <property type="protein sequence ID" value="SFV21116.1"/>
    <property type="molecule type" value="Genomic_DNA"/>
</dbReference>
<dbReference type="AlphaFoldDB" id="A0A1I7MGS7"/>
<dbReference type="SUPFAM" id="SSF52540">
    <property type="entry name" value="P-loop containing nucleoside triphosphate hydrolases"/>
    <property type="match status" value="1"/>
</dbReference>
<sequence length="579" mass="62097">MVLLESLHQQLGAARYPLRLDGAPAAETARDAAVHQVEDYVLPRYRSLDAPLLAVVGGSTGAGKSTLVNALVGHPVTRAGAIRPTTRQPILLHHPQDTEWFTTARILPHLSRITGHRVSADDADSTVSADRAGVDPDPGAMDSVVLVAETGLPAGLALLDAPDIDSISEDNRRLAGQLLSAADLWIFVTTANRYADAVPWQLLLDAASRDITVAVVLDRVPPGTEGEVAADLRRMLTAQGLAHAELFVVPEARLDERGMLPAGAVNPLRGWLGSLASTSGTRSDVARRTLNGVVRQLAGRAEELAAAEDDQRSAAARLAADAESAYARAQTNVLAATQDGTLLRGEVLHRWQDFVGTGEFFRQLESGIGRLRDRLGALLRGRPAPAEDVEVAIETGLHAVIVEQAAAAAEETEERWRQDAAGRPLVQSRDLGRLPEDFSEQAAAEVRGWQSDLMRLIESEGAGKRTMARISALGVNSVAVTLMVVSFASTGGLLGIEVGIAGGTAVVGQKLLESIFGEDAVRRLARRSQENLHTRVETLLEQDSRRFTELLGEVRTPEDTQRLRDLVPPLERLSEEGSR</sequence>
<reference evidence="2 3" key="1">
    <citation type="submission" date="2016-10" db="EMBL/GenBank/DDBJ databases">
        <authorList>
            <person name="de Groot N.N."/>
        </authorList>
    </citation>
    <scope>NUCLEOTIDE SEQUENCE [LARGE SCALE GENOMIC DNA]</scope>
    <source>
        <strain evidence="2 3">CGMCC 1.7054</strain>
    </source>
</reference>
<dbReference type="Gene3D" id="3.40.50.300">
    <property type="entry name" value="P-loop containing nucleotide triphosphate hydrolases"/>
    <property type="match status" value="1"/>
</dbReference>
<dbReference type="GO" id="GO:0000028">
    <property type="term" value="P:ribosomal small subunit assembly"/>
    <property type="evidence" value="ECO:0007669"/>
    <property type="project" value="TreeGrafter"/>
</dbReference>
<dbReference type="Proteomes" id="UP000198881">
    <property type="component" value="Unassembled WGS sequence"/>
</dbReference>
<dbReference type="GO" id="GO:0005829">
    <property type="term" value="C:cytosol"/>
    <property type="evidence" value="ECO:0007669"/>
    <property type="project" value="TreeGrafter"/>
</dbReference>
<dbReference type="PANTHER" id="PTHR42698">
    <property type="entry name" value="GTPASE ERA"/>
    <property type="match status" value="1"/>
</dbReference>
<dbReference type="InterPro" id="IPR045063">
    <property type="entry name" value="Dynamin_N"/>
</dbReference>
<keyword evidence="3" id="KW-1185">Reference proteome</keyword>
<dbReference type="GO" id="GO:0005525">
    <property type="term" value="F:GTP binding"/>
    <property type="evidence" value="ECO:0007669"/>
    <property type="project" value="InterPro"/>
</dbReference>
<organism evidence="2 3">
    <name type="scientific">Micrococcus terreus</name>
    <dbReference type="NCBI Taxonomy" id="574650"/>
    <lineage>
        <taxon>Bacteria</taxon>
        <taxon>Bacillati</taxon>
        <taxon>Actinomycetota</taxon>
        <taxon>Actinomycetes</taxon>
        <taxon>Micrococcales</taxon>
        <taxon>Micrococcaceae</taxon>
        <taxon>Micrococcus</taxon>
    </lineage>
</organism>